<accession>A0A6A6YIA5</accession>
<evidence type="ECO:0000313" key="1">
    <source>
        <dbReference type="EMBL" id="KAF2808520.1"/>
    </source>
</evidence>
<gene>
    <name evidence="1 3" type="ORF">BDZ99DRAFT_464387</name>
</gene>
<name>A0A6A6YIA5_9PEZI</name>
<reference evidence="1 3" key="1">
    <citation type="journal article" date="2020" name="Stud. Mycol.">
        <title>101 Dothideomycetes genomes: a test case for predicting lifestyles and emergence of pathogens.</title>
        <authorList>
            <person name="Haridas S."/>
            <person name="Albert R."/>
            <person name="Binder M."/>
            <person name="Bloem J."/>
            <person name="Labutti K."/>
            <person name="Salamov A."/>
            <person name="Andreopoulos B."/>
            <person name="Baker S."/>
            <person name="Barry K."/>
            <person name="Bills G."/>
            <person name="Bluhm B."/>
            <person name="Cannon C."/>
            <person name="Castanera R."/>
            <person name="Culley D."/>
            <person name="Daum C."/>
            <person name="Ezra D."/>
            <person name="Gonzalez J."/>
            <person name="Henrissat B."/>
            <person name="Kuo A."/>
            <person name="Liang C."/>
            <person name="Lipzen A."/>
            <person name="Lutzoni F."/>
            <person name="Magnuson J."/>
            <person name="Mondo S."/>
            <person name="Nolan M."/>
            <person name="Ohm R."/>
            <person name="Pangilinan J."/>
            <person name="Park H.-J."/>
            <person name="Ramirez L."/>
            <person name="Alfaro M."/>
            <person name="Sun H."/>
            <person name="Tritt A."/>
            <person name="Yoshinaga Y."/>
            <person name="Zwiers L.-H."/>
            <person name="Turgeon B."/>
            <person name="Goodwin S."/>
            <person name="Spatafora J."/>
            <person name="Crous P."/>
            <person name="Grigoriev I."/>
        </authorList>
    </citation>
    <scope>NUCLEOTIDE SEQUENCE</scope>
    <source>
        <strain evidence="1 3">CBS 304.34</strain>
    </source>
</reference>
<dbReference type="AlphaFoldDB" id="A0A6A6YIA5"/>
<keyword evidence="2" id="KW-1185">Reference proteome</keyword>
<protein>
    <submittedName>
        <fullName evidence="1 3">Uncharacterized protein</fullName>
    </submittedName>
</protein>
<reference evidence="3" key="2">
    <citation type="submission" date="2020-04" db="EMBL/GenBank/DDBJ databases">
        <authorList>
            <consortium name="NCBI Genome Project"/>
        </authorList>
    </citation>
    <scope>NUCLEOTIDE SEQUENCE</scope>
    <source>
        <strain evidence="3">CBS 304.34</strain>
    </source>
</reference>
<dbReference type="RefSeq" id="XP_033575484.1">
    <property type="nucleotide sequence ID" value="XM_033720298.1"/>
</dbReference>
<proteinExistence type="predicted"/>
<sequence>MSKACAWPPNVAVQSKGCPSVASRSKDCTWPTNVDRKNKASKRINVVRFKEGSR</sequence>
<dbReference type="EMBL" id="MU003703">
    <property type="protein sequence ID" value="KAF2808520.1"/>
    <property type="molecule type" value="Genomic_DNA"/>
</dbReference>
<reference evidence="3" key="3">
    <citation type="submission" date="2025-04" db="UniProtKB">
        <authorList>
            <consortium name="RefSeq"/>
        </authorList>
    </citation>
    <scope>IDENTIFICATION</scope>
    <source>
        <strain evidence="3">CBS 304.34</strain>
    </source>
</reference>
<evidence type="ECO:0000313" key="3">
    <source>
        <dbReference type="RefSeq" id="XP_033575484.1"/>
    </source>
</evidence>
<dbReference type="Proteomes" id="UP000504636">
    <property type="component" value="Unplaced"/>
</dbReference>
<organism evidence="1">
    <name type="scientific">Mytilinidion resinicola</name>
    <dbReference type="NCBI Taxonomy" id="574789"/>
    <lineage>
        <taxon>Eukaryota</taxon>
        <taxon>Fungi</taxon>
        <taxon>Dikarya</taxon>
        <taxon>Ascomycota</taxon>
        <taxon>Pezizomycotina</taxon>
        <taxon>Dothideomycetes</taxon>
        <taxon>Pleosporomycetidae</taxon>
        <taxon>Mytilinidiales</taxon>
        <taxon>Mytilinidiaceae</taxon>
        <taxon>Mytilinidion</taxon>
    </lineage>
</organism>
<dbReference type="GeneID" id="54461191"/>
<evidence type="ECO:0000313" key="2">
    <source>
        <dbReference type="Proteomes" id="UP000504636"/>
    </source>
</evidence>